<organism evidence="1 2">
    <name type="scientific">Candidatus Nephthysia bennettiae</name>
    <dbReference type="NCBI Taxonomy" id="3127016"/>
    <lineage>
        <taxon>Bacteria</taxon>
        <taxon>Bacillati</taxon>
        <taxon>Candidatus Dormiibacterota</taxon>
        <taxon>Candidatus Dormibacteria</taxon>
        <taxon>Candidatus Dormibacterales</taxon>
        <taxon>Candidatus Dormibacteraceae</taxon>
        <taxon>Candidatus Nephthysia</taxon>
    </lineage>
</organism>
<dbReference type="EMBL" id="JAEKNR010000157">
    <property type="protein sequence ID" value="MBJ7599577.1"/>
    <property type="molecule type" value="Genomic_DNA"/>
</dbReference>
<name>A0A934K314_9BACT</name>
<protein>
    <recommendedName>
        <fullName evidence="3">Extracellular solute-binding protein</fullName>
    </recommendedName>
</protein>
<dbReference type="RefSeq" id="WP_338203117.1">
    <property type="nucleotide sequence ID" value="NZ_JAEKNR010000157.1"/>
</dbReference>
<dbReference type="AlphaFoldDB" id="A0A934K314"/>
<proteinExistence type="predicted"/>
<evidence type="ECO:0000313" key="1">
    <source>
        <dbReference type="EMBL" id="MBJ7599577.1"/>
    </source>
</evidence>
<dbReference type="Proteomes" id="UP000612893">
    <property type="component" value="Unassembled WGS sequence"/>
</dbReference>
<sequence>MSRVLGLGLAALLAIGVVVAIAVSVAPRFLPAPAQTVTVHGVIGSEKEPFFHDPQVQAVFHRNGVDVQVDTAGSREIATTVDLSRYDFAFPAGEPAGLKIKADHKAAATYSPFYTPMAIATFKPIVQLLVANKIARDDGGYYDFDMQAYMALVAKNARWSDFPANTAYPAGKSVLITSTDVRTSNSAAMYLAMASYVANGNNVVQDQGTAAQLVPKVAPLFLRQGFTESSSEAPFNDYLSIGIGKSPMVMIYEAQFLARAAAHDRAITPEMVLMYPSPLALSKHTLVPLKPNGDRVGRLLTGDPELQRLAVKYGFRTNDQGAFASYLKSRGVPQPPQLVNVVEPPAFGPLETMITGIAQLYGGVTPTP</sequence>
<keyword evidence="2" id="KW-1185">Reference proteome</keyword>
<comment type="caution">
    <text evidence="1">The sequence shown here is derived from an EMBL/GenBank/DDBJ whole genome shotgun (WGS) entry which is preliminary data.</text>
</comment>
<evidence type="ECO:0000313" key="2">
    <source>
        <dbReference type="Proteomes" id="UP000612893"/>
    </source>
</evidence>
<reference evidence="1" key="1">
    <citation type="submission" date="2020-10" db="EMBL/GenBank/DDBJ databases">
        <title>Ca. Dormibacterota MAGs.</title>
        <authorList>
            <person name="Montgomery K."/>
        </authorList>
    </citation>
    <scope>NUCLEOTIDE SEQUENCE [LARGE SCALE GENOMIC DNA]</scope>
    <source>
        <strain evidence="1">SC8812_S17_10</strain>
    </source>
</reference>
<evidence type="ECO:0008006" key="3">
    <source>
        <dbReference type="Google" id="ProtNLM"/>
    </source>
</evidence>
<accession>A0A934K314</accession>
<gene>
    <name evidence="1" type="ORF">JF922_16055</name>
</gene>